<reference evidence="8" key="1">
    <citation type="submission" date="2022-08" db="EMBL/GenBank/DDBJ databases">
        <title>The genomic sequence of strain Paenibacillus sp. SCIV0701.</title>
        <authorList>
            <person name="Zhao H."/>
        </authorList>
    </citation>
    <scope>NUCLEOTIDE SEQUENCE</scope>
    <source>
        <strain evidence="8">SCIV0701</strain>
    </source>
</reference>
<evidence type="ECO:0000256" key="1">
    <source>
        <dbReference type="ARBA" id="ARBA00004651"/>
    </source>
</evidence>
<feature type="transmembrane region" description="Helical" evidence="6">
    <location>
        <begin position="113"/>
        <end position="132"/>
    </location>
</feature>
<comment type="subcellular location">
    <subcellularLocation>
        <location evidence="1">Cell membrane</location>
        <topology evidence="1">Multi-pass membrane protein</topology>
    </subcellularLocation>
</comment>
<feature type="transmembrane region" description="Helical" evidence="6">
    <location>
        <begin position="384"/>
        <end position="407"/>
    </location>
</feature>
<dbReference type="PRINTS" id="PR01036">
    <property type="entry name" value="TCRTETB"/>
</dbReference>
<evidence type="ECO:0000256" key="4">
    <source>
        <dbReference type="ARBA" id="ARBA00022989"/>
    </source>
</evidence>
<feature type="transmembrane region" description="Helical" evidence="6">
    <location>
        <begin position="259"/>
        <end position="282"/>
    </location>
</feature>
<dbReference type="CDD" id="cd17321">
    <property type="entry name" value="MFS_MMR_MDR_like"/>
    <property type="match status" value="1"/>
</dbReference>
<keyword evidence="9" id="KW-1185">Reference proteome</keyword>
<dbReference type="Gene3D" id="1.20.1250.20">
    <property type="entry name" value="MFS general substrate transporter like domains"/>
    <property type="match status" value="2"/>
</dbReference>
<comment type="caution">
    <text evidence="8">The sequence shown here is derived from an EMBL/GenBank/DDBJ whole genome shotgun (WGS) entry which is preliminary data.</text>
</comment>
<dbReference type="PROSITE" id="PS00216">
    <property type="entry name" value="SUGAR_TRANSPORT_1"/>
    <property type="match status" value="1"/>
</dbReference>
<accession>A0A9X2MRY0</accession>
<proteinExistence type="predicted"/>
<dbReference type="InterPro" id="IPR020846">
    <property type="entry name" value="MFS_dom"/>
</dbReference>
<dbReference type="InterPro" id="IPR036259">
    <property type="entry name" value="MFS_trans_sf"/>
</dbReference>
<dbReference type="RefSeq" id="WP_257448572.1">
    <property type="nucleotide sequence ID" value="NZ_JANIPJ010000013.1"/>
</dbReference>
<feature type="transmembrane region" description="Helical" evidence="6">
    <location>
        <begin position="82"/>
        <end position="107"/>
    </location>
</feature>
<feature type="transmembrane region" description="Helical" evidence="6">
    <location>
        <begin position="294"/>
        <end position="316"/>
    </location>
</feature>
<protein>
    <submittedName>
        <fullName evidence="8">MFS transporter</fullName>
    </submittedName>
</protein>
<feature type="transmembrane region" description="Helical" evidence="6">
    <location>
        <begin position="48"/>
        <end position="70"/>
    </location>
</feature>
<dbReference type="SUPFAM" id="SSF103473">
    <property type="entry name" value="MFS general substrate transporter"/>
    <property type="match status" value="1"/>
</dbReference>
<evidence type="ECO:0000256" key="6">
    <source>
        <dbReference type="SAM" id="Phobius"/>
    </source>
</evidence>
<feature type="transmembrane region" description="Helical" evidence="6">
    <location>
        <begin position="139"/>
        <end position="161"/>
    </location>
</feature>
<dbReference type="PANTHER" id="PTHR23501">
    <property type="entry name" value="MAJOR FACILITATOR SUPERFAMILY"/>
    <property type="match status" value="1"/>
</dbReference>
<evidence type="ECO:0000256" key="3">
    <source>
        <dbReference type="ARBA" id="ARBA00022692"/>
    </source>
</evidence>
<evidence type="ECO:0000313" key="9">
    <source>
        <dbReference type="Proteomes" id="UP001141950"/>
    </source>
</evidence>
<keyword evidence="2" id="KW-0813">Transport</keyword>
<feature type="transmembrane region" description="Helical" evidence="6">
    <location>
        <begin position="167"/>
        <end position="186"/>
    </location>
</feature>
<gene>
    <name evidence="8" type="ORF">NQZ67_17855</name>
</gene>
<keyword evidence="5 6" id="KW-0472">Membrane</keyword>
<feature type="transmembrane region" description="Helical" evidence="6">
    <location>
        <begin position="413"/>
        <end position="434"/>
    </location>
</feature>
<feature type="transmembrane region" description="Helical" evidence="6">
    <location>
        <begin position="198"/>
        <end position="217"/>
    </location>
</feature>
<feature type="transmembrane region" description="Helical" evidence="6">
    <location>
        <begin position="349"/>
        <end position="372"/>
    </location>
</feature>
<evidence type="ECO:0000259" key="7">
    <source>
        <dbReference type="PROSITE" id="PS50850"/>
    </source>
</evidence>
<dbReference type="InterPro" id="IPR011701">
    <property type="entry name" value="MFS"/>
</dbReference>
<keyword evidence="3 6" id="KW-0812">Transmembrane</keyword>
<sequence>MSQPFKSKGLSRRATVLTLLLGIFMGALDHGIVGPALSSIMQEFDLDTGWGVWSFTVYTLLFAVSIPVLGKLSDRFGRKQTFAFGITMFALGSIISAIAPSFTVFLIGRAVQAIGTGGIFPITTAQIAMSYPPEQRGRMLGLIGMVFGLGTILGPVLGGVIIEGLEWQWIFLVNVPISAIILILVTRIRQEQPIVKKTIDVPGIVTLTIIILSLMLGITLKNLGFLGLGALLIPLLVMIERKSADPVVKLAYFTRSSTLTLLLASMVSGFVMASATHLIPYFSETVLGMDKGAAGMSVTPLAIASVLASLAGGYLADKAGAKNVLMAGFALTLAVGAVMASGVDTIGLFYSMMAVLGFGIGIIIGAPLNVLILQAVNPQETGLAVGYISLFRSIGSTMGPTVAGLFLSTSANGYQPLFIASAAVSGISIVLLALSRRRVQTVTALNS</sequence>
<evidence type="ECO:0000313" key="8">
    <source>
        <dbReference type="EMBL" id="MCR2805751.1"/>
    </source>
</evidence>
<feature type="domain" description="Major facilitator superfamily (MFS) profile" evidence="7">
    <location>
        <begin position="15"/>
        <end position="440"/>
    </location>
</feature>
<dbReference type="PANTHER" id="PTHR23501:SF190">
    <property type="entry name" value="MAJOR FACILITATOR SUPERFAMILY MFS_1"/>
    <property type="match status" value="1"/>
</dbReference>
<evidence type="ECO:0000256" key="2">
    <source>
        <dbReference type="ARBA" id="ARBA00022448"/>
    </source>
</evidence>
<name>A0A9X2MRY0_9BACL</name>
<dbReference type="AlphaFoldDB" id="A0A9X2MRY0"/>
<feature type="transmembrane region" description="Helical" evidence="6">
    <location>
        <begin position="323"/>
        <end position="343"/>
    </location>
</feature>
<dbReference type="GO" id="GO:0022857">
    <property type="term" value="F:transmembrane transporter activity"/>
    <property type="evidence" value="ECO:0007669"/>
    <property type="project" value="InterPro"/>
</dbReference>
<keyword evidence="4 6" id="KW-1133">Transmembrane helix</keyword>
<dbReference type="InterPro" id="IPR005829">
    <property type="entry name" value="Sugar_transporter_CS"/>
</dbReference>
<dbReference type="PROSITE" id="PS50850">
    <property type="entry name" value="MFS"/>
    <property type="match status" value="1"/>
</dbReference>
<dbReference type="Pfam" id="PF07690">
    <property type="entry name" value="MFS_1"/>
    <property type="match status" value="1"/>
</dbReference>
<dbReference type="GO" id="GO:0005886">
    <property type="term" value="C:plasma membrane"/>
    <property type="evidence" value="ECO:0007669"/>
    <property type="project" value="UniProtKB-SubCell"/>
</dbReference>
<evidence type="ECO:0000256" key="5">
    <source>
        <dbReference type="ARBA" id="ARBA00023136"/>
    </source>
</evidence>
<dbReference type="Proteomes" id="UP001141950">
    <property type="component" value="Unassembled WGS sequence"/>
</dbReference>
<dbReference type="EMBL" id="JANIPJ010000013">
    <property type="protein sequence ID" value="MCR2805751.1"/>
    <property type="molecule type" value="Genomic_DNA"/>
</dbReference>
<feature type="transmembrane region" description="Helical" evidence="6">
    <location>
        <begin position="223"/>
        <end position="239"/>
    </location>
</feature>
<organism evidence="8 9">
    <name type="scientific">Paenibacillus soyae</name>
    <dbReference type="NCBI Taxonomy" id="2969249"/>
    <lineage>
        <taxon>Bacteria</taxon>
        <taxon>Bacillati</taxon>
        <taxon>Bacillota</taxon>
        <taxon>Bacilli</taxon>
        <taxon>Bacillales</taxon>
        <taxon>Paenibacillaceae</taxon>
        <taxon>Paenibacillus</taxon>
    </lineage>
</organism>